<keyword evidence="6 10" id="KW-0028">Amino-acid biosynthesis</keyword>
<accession>A0A2K9LFP9</accession>
<dbReference type="FunFam" id="3.20.20.70:FF:000075">
    <property type="entry name" value="Tryptophan biosynthesis protein TRP1"/>
    <property type="match status" value="1"/>
</dbReference>
<dbReference type="EMBL" id="CP022684">
    <property type="protein sequence ID" value="AUM11206.1"/>
    <property type="molecule type" value="Genomic_DNA"/>
</dbReference>
<dbReference type="PANTHER" id="PTHR42894">
    <property type="entry name" value="N-(5'-PHOSPHORIBOSYL)ANTHRANILATE ISOMERASE"/>
    <property type="match status" value="1"/>
</dbReference>
<name>A0A2K9LFP9_9GAMM</name>
<comment type="similarity">
    <text evidence="3 10">Belongs to the TrpF family.</text>
</comment>
<evidence type="ECO:0000259" key="11">
    <source>
        <dbReference type="Pfam" id="PF00697"/>
    </source>
</evidence>
<dbReference type="RefSeq" id="WP_101892546.1">
    <property type="nucleotide sequence ID" value="NZ_CP022684.1"/>
</dbReference>
<dbReference type="UniPathway" id="UPA00035">
    <property type="reaction ID" value="UER00042"/>
</dbReference>
<evidence type="ECO:0000256" key="3">
    <source>
        <dbReference type="ARBA" id="ARBA00007571"/>
    </source>
</evidence>
<dbReference type="EC" id="5.3.1.24" evidence="4 10"/>
<evidence type="ECO:0000256" key="6">
    <source>
        <dbReference type="ARBA" id="ARBA00022605"/>
    </source>
</evidence>
<evidence type="ECO:0000256" key="10">
    <source>
        <dbReference type="HAMAP-Rule" id="MF_00135"/>
    </source>
</evidence>
<sequence length="206" mass="21728">MTRVKICGITNLEDALAACGAGADALGFVFYEPSPRNIDIQTAKSILEQLPPFVSTVGLFVNADPGFLRSVLEAVPLDLLQFHGDESEAECSAWGRPYIKAIRMKAGTDLAAQCQTYHSSRGILLDTFVAGQPGGTGQTFNWQAVPKGLSKPIVLAGGLDPSNAADAVRQVRPWAVDVSGGVEAAKGKKDNALMQAFITGVHSVSK</sequence>
<dbReference type="InterPro" id="IPR013785">
    <property type="entry name" value="Aldolase_TIM"/>
</dbReference>
<dbReference type="NCBIfam" id="NF002299">
    <property type="entry name" value="PRK01222.1-6"/>
    <property type="match status" value="1"/>
</dbReference>
<evidence type="ECO:0000256" key="1">
    <source>
        <dbReference type="ARBA" id="ARBA00001164"/>
    </source>
</evidence>
<gene>
    <name evidence="10" type="primary">trpF</name>
    <name evidence="12" type="ORF">Kalk_01620</name>
</gene>
<dbReference type="KEGG" id="kak:Kalk_01620"/>
<evidence type="ECO:0000256" key="8">
    <source>
        <dbReference type="ARBA" id="ARBA00023141"/>
    </source>
</evidence>
<dbReference type="NCBIfam" id="NF002298">
    <property type="entry name" value="PRK01222.1-4"/>
    <property type="match status" value="1"/>
</dbReference>
<dbReference type="SUPFAM" id="SSF51366">
    <property type="entry name" value="Ribulose-phoshate binding barrel"/>
    <property type="match status" value="1"/>
</dbReference>
<dbReference type="OrthoDB" id="9796196at2"/>
<dbReference type="Gene3D" id="3.20.20.70">
    <property type="entry name" value="Aldolase class I"/>
    <property type="match status" value="1"/>
</dbReference>
<dbReference type="CDD" id="cd00405">
    <property type="entry name" value="PRAI"/>
    <property type="match status" value="1"/>
</dbReference>
<comment type="catalytic activity">
    <reaction evidence="1 10">
        <text>N-(5-phospho-beta-D-ribosyl)anthranilate = 1-(2-carboxyphenylamino)-1-deoxy-D-ribulose 5-phosphate</text>
        <dbReference type="Rhea" id="RHEA:21540"/>
        <dbReference type="ChEBI" id="CHEBI:18277"/>
        <dbReference type="ChEBI" id="CHEBI:58613"/>
        <dbReference type="EC" id="5.3.1.24"/>
    </reaction>
</comment>
<dbReference type="AlphaFoldDB" id="A0A2K9LFP9"/>
<dbReference type="InterPro" id="IPR001240">
    <property type="entry name" value="PRAI_dom"/>
</dbReference>
<dbReference type="InterPro" id="IPR011060">
    <property type="entry name" value="RibuloseP-bd_barrel"/>
</dbReference>
<evidence type="ECO:0000256" key="9">
    <source>
        <dbReference type="ARBA" id="ARBA00023235"/>
    </source>
</evidence>
<evidence type="ECO:0000256" key="4">
    <source>
        <dbReference type="ARBA" id="ARBA00012572"/>
    </source>
</evidence>
<organism evidence="12 13">
    <name type="scientific">Ketobacter alkanivorans</name>
    <dbReference type="NCBI Taxonomy" id="1917421"/>
    <lineage>
        <taxon>Bacteria</taxon>
        <taxon>Pseudomonadati</taxon>
        <taxon>Pseudomonadota</taxon>
        <taxon>Gammaproteobacteria</taxon>
        <taxon>Pseudomonadales</taxon>
        <taxon>Ketobacteraceae</taxon>
        <taxon>Ketobacter</taxon>
    </lineage>
</organism>
<evidence type="ECO:0000256" key="2">
    <source>
        <dbReference type="ARBA" id="ARBA00004664"/>
    </source>
</evidence>
<evidence type="ECO:0000313" key="13">
    <source>
        <dbReference type="Proteomes" id="UP000235116"/>
    </source>
</evidence>
<dbReference type="Proteomes" id="UP000235116">
    <property type="component" value="Chromosome"/>
</dbReference>
<keyword evidence="7 10" id="KW-0822">Tryptophan biosynthesis</keyword>
<dbReference type="GO" id="GO:0000162">
    <property type="term" value="P:L-tryptophan biosynthetic process"/>
    <property type="evidence" value="ECO:0007669"/>
    <property type="project" value="UniProtKB-UniRule"/>
</dbReference>
<dbReference type="GO" id="GO:0004640">
    <property type="term" value="F:phosphoribosylanthranilate isomerase activity"/>
    <property type="evidence" value="ECO:0007669"/>
    <property type="project" value="UniProtKB-UniRule"/>
</dbReference>
<comment type="pathway">
    <text evidence="2 10">Amino-acid biosynthesis; L-tryptophan biosynthesis; L-tryptophan from chorismate: step 3/5.</text>
</comment>
<evidence type="ECO:0000256" key="7">
    <source>
        <dbReference type="ARBA" id="ARBA00022822"/>
    </source>
</evidence>
<dbReference type="PANTHER" id="PTHR42894:SF1">
    <property type="entry name" value="N-(5'-PHOSPHORIBOSYL)ANTHRANILATE ISOMERASE"/>
    <property type="match status" value="1"/>
</dbReference>
<proteinExistence type="inferred from homology"/>
<dbReference type="Pfam" id="PF00697">
    <property type="entry name" value="PRAI"/>
    <property type="match status" value="1"/>
</dbReference>
<dbReference type="HAMAP" id="MF_00135">
    <property type="entry name" value="PRAI"/>
    <property type="match status" value="1"/>
</dbReference>
<keyword evidence="8 10" id="KW-0057">Aromatic amino acid biosynthesis</keyword>
<keyword evidence="13" id="KW-1185">Reference proteome</keyword>
<keyword evidence="9 10" id="KW-0413">Isomerase</keyword>
<dbReference type="InterPro" id="IPR044643">
    <property type="entry name" value="TrpF_fam"/>
</dbReference>
<evidence type="ECO:0000313" key="12">
    <source>
        <dbReference type="EMBL" id="AUM11206.1"/>
    </source>
</evidence>
<evidence type="ECO:0000256" key="5">
    <source>
        <dbReference type="ARBA" id="ARBA00022272"/>
    </source>
</evidence>
<feature type="domain" description="N-(5'phosphoribosyl) anthranilate isomerase (PRAI)" evidence="11">
    <location>
        <begin position="4"/>
        <end position="198"/>
    </location>
</feature>
<reference evidence="13" key="1">
    <citation type="submission" date="2017-08" db="EMBL/GenBank/DDBJ databases">
        <title>Direct submision.</title>
        <authorList>
            <person name="Kim S.-J."/>
            <person name="Rhee S.-K."/>
        </authorList>
    </citation>
    <scope>NUCLEOTIDE SEQUENCE [LARGE SCALE GENOMIC DNA]</scope>
    <source>
        <strain evidence="13">GI5</strain>
    </source>
</reference>
<protein>
    <recommendedName>
        <fullName evidence="5 10">N-(5'-phosphoribosyl)anthranilate isomerase</fullName>
        <shortName evidence="10">PRAI</shortName>
        <ecNumber evidence="4 10">5.3.1.24</ecNumber>
    </recommendedName>
</protein>